<evidence type="ECO:0000313" key="2">
    <source>
        <dbReference type="EMBL" id="KRY68560.1"/>
    </source>
</evidence>
<keyword evidence="1" id="KW-0732">Signal</keyword>
<organism evidence="2 3">
    <name type="scientific">Trichinella pseudospiralis</name>
    <name type="common">Parasitic roundworm</name>
    <dbReference type="NCBI Taxonomy" id="6337"/>
    <lineage>
        <taxon>Eukaryota</taxon>
        <taxon>Metazoa</taxon>
        <taxon>Ecdysozoa</taxon>
        <taxon>Nematoda</taxon>
        <taxon>Enoplea</taxon>
        <taxon>Dorylaimia</taxon>
        <taxon>Trichinellida</taxon>
        <taxon>Trichinellidae</taxon>
        <taxon>Trichinella</taxon>
    </lineage>
</organism>
<evidence type="ECO:0000313" key="3">
    <source>
        <dbReference type="Proteomes" id="UP000054632"/>
    </source>
</evidence>
<accession>A0A0V1E3X0</accession>
<gene>
    <name evidence="2" type="ORF">T4A_279</name>
</gene>
<feature type="signal peptide" evidence="1">
    <location>
        <begin position="1"/>
        <end position="21"/>
    </location>
</feature>
<reference evidence="2 3" key="1">
    <citation type="submission" date="2015-01" db="EMBL/GenBank/DDBJ databases">
        <title>Evolution of Trichinella species and genotypes.</title>
        <authorList>
            <person name="Korhonen P.K."/>
            <person name="Edoardo P."/>
            <person name="Giuseppe L.R."/>
            <person name="Gasser R.B."/>
        </authorList>
    </citation>
    <scope>NUCLEOTIDE SEQUENCE [LARGE SCALE GENOMIC DNA]</scope>
    <source>
        <strain evidence="2">ISS13</strain>
    </source>
</reference>
<comment type="caution">
    <text evidence="2">The sequence shown here is derived from an EMBL/GenBank/DDBJ whole genome shotgun (WGS) entry which is preliminary data.</text>
</comment>
<name>A0A0V1E3X0_TRIPS</name>
<feature type="chain" id="PRO_5006877053" description="Secreted protein" evidence="1">
    <location>
        <begin position="22"/>
        <end position="71"/>
    </location>
</feature>
<dbReference type="EMBL" id="JYDR01000108">
    <property type="protein sequence ID" value="KRY68560.1"/>
    <property type="molecule type" value="Genomic_DNA"/>
</dbReference>
<proteinExistence type="predicted"/>
<protein>
    <recommendedName>
        <fullName evidence="4">Secreted protein</fullName>
    </recommendedName>
</protein>
<sequence length="71" mass="8048">MKMFEFAVLIVASSFFDLSKLTFFCFNDAEMVSPLSNCTSLTSCQMCIKARLVIDWFDGSQHFSNLLLLHG</sequence>
<dbReference type="AlphaFoldDB" id="A0A0V1E3X0"/>
<dbReference type="Proteomes" id="UP000054632">
    <property type="component" value="Unassembled WGS sequence"/>
</dbReference>
<evidence type="ECO:0000256" key="1">
    <source>
        <dbReference type="SAM" id="SignalP"/>
    </source>
</evidence>
<evidence type="ECO:0008006" key="4">
    <source>
        <dbReference type="Google" id="ProtNLM"/>
    </source>
</evidence>